<feature type="transmembrane region" description="Helical" evidence="1">
    <location>
        <begin position="275"/>
        <end position="292"/>
    </location>
</feature>
<feature type="transmembrane region" description="Helical" evidence="1">
    <location>
        <begin position="459"/>
        <end position="476"/>
    </location>
</feature>
<feature type="transmembrane region" description="Helical" evidence="1">
    <location>
        <begin position="251"/>
        <end position="268"/>
    </location>
</feature>
<feature type="transmembrane region" description="Helical" evidence="1">
    <location>
        <begin position="496"/>
        <end position="514"/>
    </location>
</feature>
<feature type="transmembrane region" description="Helical" evidence="1">
    <location>
        <begin position="6"/>
        <end position="28"/>
    </location>
</feature>
<feature type="transmembrane region" description="Helical" evidence="1">
    <location>
        <begin position="63"/>
        <end position="82"/>
    </location>
</feature>
<dbReference type="EMBL" id="SSSM01000004">
    <property type="protein sequence ID" value="THG30844.1"/>
    <property type="molecule type" value="Genomic_DNA"/>
</dbReference>
<evidence type="ECO:0000313" key="2">
    <source>
        <dbReference type="EMBL" id="THG30844.1"/>
    </source>
</evidence>
<comment type="caution">
    <text evidence="2">The sequence shown here is derived from an EMBL/GenBank/DDBJ whole genome shotgun (WGS) entry which is preliminary data.</text>
</comment>
<keyword evidence="3" id="KW-1185">Reference proteome</keyword>
<keyword evidence="1" id="KW-1133">Transmembrane helix</keyword>
<dbReference type="InterPro" id="IPR046671">
    <property type="entry name" value="DUF6541"/>
</dbReference>
<name>A0A4S4FLA2_9MICO</name>
<dbReference type="AlphaFoldDB" id="A0A4S4FLA2"/>
<feature type="transmembrane region" description="Helical" evidence="1">
    <location>
        <begin position="397"/>
        <end position="415"/>
    </location>
</feature>
<proteinExistence type="predicted"/>
<protein>
    <submittedName>
        <fullName evidence="2">Uncharacterized protein</fullName>
    </submittedName>
</protein>
<keyword evidence="1" id="KW-0812">Transmembrane</keyword>
<accession>A0A4S4FLA2</accession>
<keyword evidence="1" id="KW-0472">Membrane</keyword>
<feature type="transmembrane region" description="Helical" evidence="1">
    <location>
        <begin position="298"/>
        <end position="319"/>
    </location>
</feature>
<evidence type="ECO:0000256" key="1">
    <source>
        <dbReference type="SAM" id="Phobius"/>
    </source>
</evidence>
<dbReference type="OrthoDB" id="3169698at2"/>
<organism evidence="2 3">
    <name type="scientific">Naasia lichenicola</name>
    <dbReference type="NCBI Taxonomy" id="2565933"/>
    <lineage>
        <taxon>Bacteria</taxon>
        <taxon>Bacillati</taxon>
        <taxon>Actinomycetota</taxon>
        <taxon>Actinomycetes</taxon>
        <taxon>Micrococcales</taxon>
        <taxon>Microbacteriaceae</taxon>
        <taxon>Naasia</taxon>
    </lineage>
</organism>
<reference evidence="2 3" key="1">
    <citation type="submission" date="2019-04" db="EMBL/GenBank/DDBJ databases">
        <authorList>
            <person name="Jiang L."/>
        </authorList>
    </citation>
    <scope>NUCLEOTIDE SEQUENCE [LARGE SCALE GENOMIC DNA]</scope>
    <source>
        <strain evidence="2 3">YIM 131853</strain>
    </source>
</reference>
<feature type="transmembrane region" description="Helical" evidence="1">
    <location>
        <begin position="422"/>
        <end position="439"/>
    </location>
</feature>
<dbReference type="Pfam" id="PF20176">
    <property type="entry name" value="DUF6541"/>
    <property type="match status" value="1"/>
</dbReference>
<feature type="transmembrane region" description="Helical" evidence="1">
    <location>
        <begin position="94"/>
        <end position="118"/>
    </location>
</feature>
<feature type="transmembrane region" description="Helical" evidence="1">
    <location>
        <begin position="191"/>
        <end position="210"/>
    </location>
</feature>
<dbReference type="Proteomes" id="UP000309133">
    <property type="component" value="Unassembled WGS sequence"/>
</dbReference>
<sequence length="669" mass="69183">MSEVSLIAAVAVAVTLALLPGAGIGLLLRLRGILLLAVAGPISIALIAVTAVVASWLGIPFGGWTVAVAVVLGWAAAALVGRRVRPREREPHESWSVGTVVTGLAAAAATAAVAVIAFSGDLASLPSQTYDGVFHLNAVSYILDSGNGSSFDLYRMTHPGPGSVEFYPAAWHDLVALVVLLSGASIPVATAAAWIATSGAVFALGSALFAAEACRSLPRPDLAAPIAAVAASFGAAAPFVLLSWGVLYPTALAYSLIPAGLGLILRLVRVRGHRAGTVALLIVWLAATGLAHPRSLPSVMLIVLPLAAAGVGGAIRRGWVDASTRRRTVGWTLAGVIALVAAVGAFSIAVLVYFDAASRPISDRLNGGPATAHQGFGESLLQALLVAPPSGPGESTLAPTPLFAAVLVIGLAVCCLHRSTRWLVGAFALTALLYALSAGSNGDFAKIATGIWYKDKFRLFAILGTLSPVLVAAGAAMLADRVSRIRGLEPWGTRRFLIVAVAISAVLAGTSWWGPTLTGMHRAIADTVTVTDAKDGRLLDSDELALIRRLPELIPDADEAVVGNPWNGSVLVWAEGARRAVFPHLIGDWDPDRLIVLEKLDQAGSDPEVCAALDRLDAHYLFASEGLLWNGDPQAQAFSVVDRAPEAPGFTEIARSGGSALFRITACDG</sequence>
<evidence type="ECO:0000313" key="3">
    <source>
        <dbReference type="Proteomes" id="UP000309133"/>
    </source>
</evidence>
<feature type="transmembrane region" description="Helical" evidence="1">
    <location>
        <begin position="35"/>
        <end position="57"/>
    </location>
</feature>
<feature type="transmembrane region" description="Helical" evidence="1">
    <location>
        <begin position="222"/>
        <end position="245"/>
    </location>
</feature>
<dbReference type="RefSeq" id="WP_136427257.1">
    <property type="nucleotide sequence ID" value="NZ_SSSM01000004.1"/>
</dbReference>
<gene>
    <name evidence="2" type="ORF">E6C64_09415</name>
</gene>
<feature type="transmembrane region" description="Helical" evidence="1">
    <location>
        <begin position="331"/>
        <end position="354"/>
    </location>
</feature>